<evidence type="ECO:0000256" key="3">
    <source>
        <dbReference type="ARBA" id="ARBA00004651"/>
    </source>
</evidence>
<evidence type="ECO:0000259" key="21">
    <source>
        <dbReference type="Pfam" id="PF00501"/>
    </source>
</evidence>
<evidence type="ECO:0000259" key="22">
    <source>
        <dbReference type="Pfam" id="PF13193"/>
    </source>
</evidence>
<proteinExistence type="inferred from homology"/>
<evidence type="ECO:0000256" key="2">
    <source>
        <dbReference type="ARBA" id="ARBA00004585"/>
    </source>
</evidence>
<name>A0A8H3FGH0_9LECA</name>
<evidence type="ECO:0000256" key="19">
    <source>
        <dbReference type="ARBA" id="ARBA00078285"/>
    </source>
</evidence>
<comment type="function">
    <text evidence="17">Acyl-CoA synthetase required for both the import of long chain fatty acids (LCFAs) (C14-C18) and the activation very long chain fatty acids (VLCFAs) (C20-C26) by esterification of the fatty acids into metabolically active CoA-thioesters for subsequent degradation or incorporation into phospholipids. The transport and fatty acyl-CoA synthetase activities are genetically separable and are thus independent activities. Esterifies VLCFAs in the peroxisome matrix. The VLCFAs are actively transported into peroxisomes by a PXA1-PXA2 heterodimeric transporter in the peroxisomal membrane.</text>
</comment>
<feature type="domain" description="AMP-dependent synthetase/ligase" evidence="21">
    <location>
        <begin position="62"/>
        <end position="393"/>
    </location>
</feature>
<dbReference type="Pfam" id="PF13193">
    <property type="entry name" value="AMP-binding_C"/>
    <property type="match status" value="1"/>
</dbReference>
<dbReference type="Gene3D" id="3.40.50.12780">
    <property type="entry name" value="N-terminal domain of ligase-like"/>
    <property type="match status" value="1"/>
</dbReference>
<dbReference type="InterPro" id="IPR025110">
    <property type="entry name" value="AMP-bd_C"/>
</dbReference>
<keyword evidence="14 20" id="KW-0472">Membrane</keyword>
<evidence type="ECO:0000256" key="8">
    <source>
        <dbReference type="ARBA" id="ARBA00022677"/>
    </source>
</evidence>
<dbReference type="Proteomes" id="UP000664169">
    <property type="component" value="Unassembled WGS sequence"/>
</dbReference>
<evidence type="ECO:0000256" key="4">
    <source>
        <dbReference type="ARBA" id="ARBA00006432"/>
    </source>
</evidence>
<dbReference type="GO" id="GO:0005324">
    <property type="term" value="F:long-chain fatty acid transmembrane transporter activity"/>
    <property type="evidence" value="ECO:0007669"/>
    <property type="project" value="TreeGrafter"/>
</dbReference>
<evidence type="ECO:0000256" key="15">
    <source>
        <dbReference type="ARBA" id="ARBA00023140"/>
    </source>
</evidence>
<dbReference type="GO" id="GO:0005524">
    <property type="term" value="F:ATP binding"/>
    <property type="evidence" value="ECO:0007669"/>
    <property type="project" value="UniProtKB-KW"/>
</dbReference>
<keyword evidence="8" id="KW-0551">Lipid droplet</keyword>
<dbReference type="FunFam" id="3.30.300.30:FF:000002">
    <property type="entry name" value="Long-chain fatty acid transport protein 1"/>
    <property type="match status" value="1"/>
</dbReference>
<organism evidence="23 24">
    <name type="scientific">Gomphillus americanus</name>
    <dbReference type="NCBI Taxonomy" id="1940652"/>
    <lineage>
        <taxon>Eukaryota</taxon>
        <taxon>Fungi</taxon>
        <taxon>Dikarya</taxon>
        <taxon>Ascomycota</taxon>
        <taxon>Pezizomycotina</taxon>
        <taxon>Lecanoromycetes</taxon>
        <taxon>OSLEUM clade</taxon>
        <taxon>Ostropomycetidae</taxon>
        <taxon>Ostropales</taxon>
        <taxon>Graphidaceae</taxon>
        <taxon>Gomphilloideae</taxon>
        <taxon>Gomphillus</taxon>
    </lineage>
</organism>
<evidence type="ECO:0000256" key="7">
    <source>
        <dbReference type="ARBA" id="ARBA00022598"/>
    </source>
</evidence>
<evidence type="ECO:0000256" key="12">
    <source>
        <dbReference type="ARBA" id="ARBA00022989"/>
    </source>
</evidence>
<comment type="caution">
    <text evidence="23">The sequence shown here is derived from an EMBL/GenBank/DDBJ whole genome shotgun (WGS) entry which is preliminary data.</text>
</comment>
<feature type="transmembrane region" description="Helical" evidence="20">
    <location>
        <begin position="259"/>
        <end position="284"/>
    </location>
</feature>
<dbReference type="AlphaFoldDB" id="A0A8H3FGH0"/>
<sequence>MPVSLALAAPVAIAAGAYLNARWQLGHDLTVLKTILAYHMLMKKLEKNDNVNIFYMLEEKAQNSKDADRVLLWYEGQTWTFKQAYNTVLNYGTWLKNEHGVLAKDIVALDFTNSPRFLWMILGVWSIGAIPALINYNLGDKPLLHCIKVSNAKVVFVDDEVEDKFTPEIREILNQREFREKGGSVNMVVVNTAVEMHIAGVNGVREPHSVRSGDAGTLATLIYTSGTTGNPKPAHVPWRKYYGSGAFNMYWMGMTKNDVYYTCMPIYHATALVMSVIPAVIFGYTSAMGHKFSNTTFWPEVRASNATVIQYVGETCRYLLAAPPQIDPTNGANVDKSHNVRIAFGNGMRPDIWDRFKARFGIPTVAEFYSASEGAGAFWNISSNQHSKGAIGRSGSLIPFLFGGNSELVEVDFATEEPARDPANNNFCKRVAADQPGEVLFRLDPNDIEASFTGYYGNQKATNSKVLRDVFVKGDAYFRTGDTVRKDKENRIFFVDRIGDTYRWRSENVSTNEVSEVLGHHPAIEEANVYGVSIPHHDGNAGCAAITLHGRGEPTPPLLKDIAVHVQKSLPRYAVPVFLRLSKQMTTTGNNKQQKHGLRLQGVDPSKLDNDDKIFWLQNGSYQEFGKKEWERLNANQVKL</sequence>
<dbReference type="PROSITE" id="PS00455">
    <property type="entry name" value="AMP_BINDING"/>
    <property type="match status" value="1"/>
</dbReference>
<dbReference type="GO" id="GO:0009898">
    <property type="term" value="C:cytoplasmic side of plasma membrane"/>
    <property type="evidence" value="ECO:0007669"/>
    <property type="project" value="TreeGrafter"/>
</dbReference>
<keyword evidence="24" id="KW-1185">Reference proteome</keyword>
<keyword evidence="12 20" id="KW-1133">Transmembrane helix</keyword>
<evidence type="ECO:0000313" key="24">
    <source>
        <dbReference type="Proteomes" id="UP000664169"/>
    </source>
</evidence>
<dbReference type="GO" id="GO:0044539">
    <property type="term" value="P:long-chain fatty acid import into cell"/>
    <property type="evidence" value="ECO:0007669"/>
    <property type="project" value="TreeGrafter"/>
</dbReference>
<dbReference type="EMBL" id="CAJPDQ010000019">
    <property type="protein sequence ID" value="CAF9923069.1"/>
    <property type="molecule type" value="Genomic_DNA"/>
</dbReference>
<comment type="subcellular location">
    <subcellularLocation>
        <location evidence="3">Cell membrane</location>
        <topology evidence="3">Multi-pass membrane protein</topology>
    </subcellularLocation>
    <subcellularLocation>
        <location evidence="1">Lipid droplet</location>
    </subcellularLocation>
    <subcellularLocation>
        <location evidence="2">Peroxisome membrane</location>
        <topology evidence="2">Multi-pass membrane protein</topology>
    </subcellularLocation>
</comment>
<reference evidence="23" key="1">
    <citation type="submission" date="2021-03" db="EMBL/GenBank/DDBJ databases">
        <authorList>
            <person name="Tagirdzhanova G."/>
        </authorList>
    </citation>
    <scope>NUCLEOTIDE SEQUENCE</scope>
</reference>
<dbReference type="PANTHER" id="PTHR43107">
    <property type="entry name" value="LONG-CHAIN FATTY ACID TRANSPORT PROTEIN"/>
    <property type="match status" value="1"/>
</dbReference>
<keyword evidence="5" id="KW-0813">Transport</keyword>
<dbReference type="InterPro" id="IPR000873">
    <property type="entry name" value="AMP-dep_synth/lig_dom"/>
</dbReference>
<evidence type="ECO:0000256" key="5">
    <source>
        <dbReference type="ARBA" id="ARBA00022448"/>
    </source>
</evidence>
<dbReference type="OrthoDB" id="10253869at2759"/>
<evidence type="ECO:0000256" key="20">
    <source>
        <dbReference type="SAM" id="Phobius"/>
    </source>
</evidence>
<dbReference type="Gene3D" id="3.30.300.30">
    <property type="match status" value="1"/>
</dbReference>
<dbReference type="GO" id="GO:0005811">
    <property type="term" value="C:lipid droplet"/>
    <property type="evidence" value="ECO:0007669"/>
    <property type="project" value="UniProtKB-SubCell"/>
</dbReference>
<dbReference type="GO" id="GO:0004467">
    <property type="term" value="F:long-chain fatty acid-CoA ligase activity"/>
    <property type="evidence" value="ECO:0007669"/>
    <property type="project" value="TreeGrafter"/>
</dbReference>
<dbReference type="SUPFAM" id="SSF56801">
    <property type="entry name" value="Acetyl-CoA synthetase-like"/>
    <property type="match status" value="1"/>
</dbReference>
<feature type="transmembrane region" description="Helical" evidence="20">
    <location>
        <begin position="117"/>
        <end position="138"/>
    </location>
</feature>
<evidence type="ECO:0000256" key="6">
    <source>
        <dbReference type="ARBA" id="ARBA00022475"/>
    </source>
</evidence>
<dbReference type="GO" id="GO:0005778">
    <property type="term" value="C:peroxisomal membrane"/>
    <property type="evidence" value="ECO:0007669"/>
    <property type="project" value="UniProtKB-SubCell"/>
</dbReference>
<keyword evidence="11" id="KW-0067">ATP-binding</keyword>
<comment type="similarity">
    <text evidence="4">Belongs to the ATP-dependent AMP-binding enzyme family.</text>
</comment>
<keyword evidence="10" id="KW-0547">Nucleotide-binding</keyword>
<evidence type="ECO:0000256" key="18">
    <source>
        <dbReference type="ARBA" id="ARBA00068795"/>
    </source>
</evidence>
<dbReference type="InterPro" id="IPR042099">
    <property type="entry name" value="ANL_N_sf"/>
</dbReference>
<evidence type="ECO:0000256" key="17">
    <source>
        <dbReference type="ARBA" id="ARBA00060276"/>
    </source>
</evidence>
<dbReference type="PANTHER" id="PTHR43107:SF15">
    <property type="entry name" value="FATTY ACID TRANSPORT PROTEIN 3, ISOFORM A"/>
    <property type="match status" value="1"/>
</dbReference>
<evidence type="ECO:0000256" key="16">
    <source>
        <dbReference type="ARBA" id="ARBA00051585"/>
    </source>
</evidence>
<dbReference type="InterPro" id="IPR045851">
    <property type="entry name" value="AMP-bd_C_sf"/>
</dbReference>
<keyword evidence="6" id="KW-1003">Cell membrane</keyword>
<dbReference type="Pfam" id="PF00501">
    <property type="entry name" value="AMP-binding"/>
    <property type="match status" value="1"/>
</dbReference>
<gene>
    <name evidence="23" type="ORF">GOMPHAMPRED_002727</name>
</gene>
<comment type="catalytic activity">
    <reaction evidence="16">
        <text>a very long-chain fatty acid + ATP + CoA = a very long-chain fatty acyl-CoA + AMP + diphosphate</text>
        <dbReference type="Rhea" id="RHEA:54536"/>
        <dbReference type="ChEBI" id="CHEBI:30616"/>
        <dbReference type="ChEBI" id="CHEBI:33019"/>
        <dbReference type="ChEBI" id="CHEBI:57287"/>
        <dbReference type="ChEBI" id="CHEBI:58950"/>
        <dbReference type="ChEBI" id="CHEBI:138261"/>
        <dbReference type="ChEBI" id="CHEBI:456215"/>
    </reaction>
</comment>
<dbReference type="InterPro" id="IPR020845">
    <property type="entry name" value="AMP-binding_CS"/>
</dbReference>
<evidence type="ECO:0000256" key="11">
    <source>
        <dbReference type="ARBA" id="ARBA00022840"/>
    </source>
</evidence>
<keyword evidence="13" id="KW-0445">Lipid transport</keyword>
<accession>A0A8H3FGH0</accession>
<keyword evidence="15" id="KW-0576">Peroxisome</keyword>
<feature type="domain" description="AMP-binding enzyme C-terminal" evidence="22">
    <location>
        <begin position="513"/>
        <end position="592"/>
    </location>
</feature>
<evidence type="ECO:0000256" key="14">
    <source>
        <dbReference type="ARBA" id="ARBA00023136"/>
    </source>
</evidence>
<evidence type="ECO:0000256" key="13">
    <source>
        <dbReference type="ARBA" id="ARBA00023055"/>
    </source>
</evidence>
<evidence type="ECO:0000256" key="1">
    <source>
        <dbReference type="ARBA" id="ARBA00004502"/>
    </source>
</evidence>
<keyword evidence="7" id="KW-0436">Ligase</keyword>
<dbReference type="FunFam" id="3.40.50.12780:FF:000019">
    <property type="entry name" value="Long-chain fatty acid transporter"/>
    <property type="match status" value="1"/>
</dbReference>
<evidence type="ECO:0000313" key="23">
    <source>
        <dbReference type="EMBL" id="CAF9923069.1"/>
    </source>
</evidence>
<evidence type="ECO:0000256" key="10">
    <source>
        <dbReference type="ARBA" id="ARBA00022741"/>
    </source>
</evidence>
<evidence type="ECO:0000256" key="9">
    <source>
        <dbReference type="ARBA" id="ARBA00022692"/>
    </source>
</evidence>
<keyword evidence="9 20" id="KW-0812">Transmembrane</keyword>
<protein>
    <recommendedName>
        <fullName evidence="18">Very long-chain fatty acid transport protein</fullName>
    </recommendedName>
    <alternativeName>
        <fullName evidence="19">Very-long-chain acyl-CoA synthetase</fullName>
    </alternativeName>
</protein>